<evidence type="ECO:0000256" key="1">
    <source>
        <dbReference type="ARBA" id="ARBA00001962"/>
    </source>
</evidence>
<keyword evidence="10" id="KW-1185">Reference proteome</keyword>
<dbReference type="HOGENOM" id="CLU_047725_0_0_1"/>
<dbReference type="SUPFAM" id="SSF51197">
    <property type="entry name" value="Clavaminate synthase-like"/>
    <property type="match status" value="1"/>
</dbReference>
<evidence type="ECO:0000313" key="10">
    <source>
        <dbReference type="Proteomes" id="UP000054466"/>
    </source>
</evidence>
<dbReference type="PANTHER" id="PTHR20883">
    <property type="entry name" value="PHYTANOYL-COA DIOXYGENASE DOMAIN CONTAINING 1"/>
    <property type="match status" value="1"/>
</dbReference>
<dbReference type="InterPro" id="IPR008775">
    <property type="entry name" value="Phytyl_CoA_dOase-like"/>
</dbReference>
<dbReference type="OrthoDB" id="445007at2759"/>
<feature type="region of interest" description="Disordered" evidence="8">
    <location>
        <begin position="1"/>
        <end position="20"/>
    </location>
</feature>
<comment type="subunit">
    <text evidence="3">Homodimer.</text>
</comment>
<dbReference type="GO" id="GO:0046872">
    <property type="term" value="F:metal ion binding"/>
    <property type="evidence" value="ECO:0007669"/>
    <property type="project" value="UniProtKB-KW"/>
</dbReference>
<gene>
    <name evidence="9" type="ORF">PV07_00057</name>
</gene>
<dbReference type="EMBL" id="KN847040">
    <property type="protein sequence ID" value="KIW33186.1"/>
    <property type="molecule type" value="Genomic_DNA"/>
</dbReference>
<comment type="similarity">
    <text evidence="2">Belongs to the PhyH family.</text>
</comment>
<evidence type="ECO:0000256" key="4">
    <source>
        <dbReference type="ARBA" id="ARBA00022723"/>
    </source>
</evidence>
<evidence type="ECO:0000256" key="3">
    <source>
        <dbReference type="ARBA" id="ARBA00011738"/>
    </source>
</evidence>
<keyword evidence="5" id="KW-0223">Dioxygenase</keyword>
<dbReference type="Gene3D" id="2.60.120.620">
    <property type="entry name" value="q2cbj1_9rhob like domain"/>
    <property type="match status" value="1"/>
</dbReference>
<dbReference type="STRING" id="569365.A0A0D1ZYJ2"/>
<dbReference type="Proteomes" id="UP000054466">
    <property type="component" value="Unassembled WGS sequence"/>
</dbReference>
<keyword evidence="6" id="KW-0560">Oxidoreductase</keyword>
<name>A0A0D1ZYJ2_9EURO</name>
<evidence type="ECO:0000256" key="6">
    <source>
        <dbReference type="ARBA" id="ARBA00023002"/>
    </source>
</evidence>
<dbReference type="VEuPathDB" id="FungiDB:PV07_00057"/>
<evidence type="ECO:0000256" key="8">
    <source>
        <dbReference type="SAM" id="MobiDB-lite"/>
    </source>
</evidence>
<dbReference type="RefSeq" id="XP_016253402.1">
    <property type="nucleotide sequence ID" value="XM_016386474.1"/>
</dbReference>
<evidence type="ECO:0000313" key="9">
    <source>
        <dbReference type="EMBL" id="KIW33186.1"/>
    </source>
</evidence>
<evidence type="ECO:0000256" key="5">
    <source>
        <dbReference type="ARBA" id="ARBA00022964"/>
    </source>
</evidence>
<dbReference type="PANTHER" id="PTHR20883:SF45">
    <property type="entry name" value="PHYTANOYL-COA DIOXYGENASE FAMILY PROTEIN"/>
    <property type="match status" value="1"/>
</dbReference>
<keyword evidence="4" id="KW-0479">Metal-binding</keyword>
<evidence type="ECO:0000256" key="2">
    <source>
        <dbReference type="ARBA" id="ARBA00005830"/>
    </source>
</evidence>
<dbReference type="AlphaFoldDB" id="A0A0D1ZYJ2"/>
<sequence length="316" mass="34538">MAVKSPTLPTLPPPIDPSYQPKGSVTILPATAAIGDILSVLERDGGVILRDFVSTDELRSIETELQPWKQLKRKDAGSSDAFVTIPQSTVLIPGLVGKSPTIASICENETLELLRERILRDQFINKREDFDEYNIINPLLSLSIAMNIQYGAPRQRLHRDDGIHAVRHGKGEFRLDRASQFGCLIAGCDVTRENGATMFVPGSHKWGDEACATKDEVCFAEMSAGSALIFLASCFHGGGHNSVPGSQRTMYSLFFIRGTLRTEENQFLAIPRSKALQMSPKMLELLGYAKPTTALGVVDNIDPVTDLQVVLDRAAG</sequence>
<evidence type="ECO:0000256" key="7">
    <source>
        <dbReference type="ARBA" id="ARBA00023004"/>
    </source>
</evidence>
<protein>
    <recommendedName>
        <fullName evidence="11">Phytanoyl-CoA dioxygenase</fullName>
    </recommendedName>
</protein>
<keyword evidence="7" id="KW-0408">Iron</keyword>
<dbReference type="GO" id="GO:0051213">
    <property type="term" value="F:dioxygenase activity"/>
    <property type="evidence" value="ECO:0007669"/>
    <property type="project" value="UniProtKB-KW"/>
</dbReference>
<accession>A0A0D1ZYJ2</accession>
<reference evidence="9 10" key="1">
    <citation type="submission" date="2015-01" db="EMBL/GenBank/DDBJ databases">
        <title>The Genome Sequence of Cladophialophora immunda CBS83496.</title>
        <authorList>
            <consortium name="The Broad Institute Genomics Platform"/>
            <person name="Cuomo C."/>
            <person name="de Hoog S."/>
            <person name="Gorbushina A."/>
            <person name="Stielow B."/>
            <person name="Teixiera M."/>
            <person name="Abouelleil A."/>
            <person name="Chapman S.B."/>
            <person name="Priest M."/>
            <person name="Young S.K."/>
            <person name="Wortman J."/>
            <person name="Nusbaum C."/>
            <person name="Birren B."/>
        </authorList>
    </citation>
    <scope>NUCLEOTIDE SEQUENCE [LARGE SCALE GENOMIC DNA]</scope>
    <source>
        <strain evidence="9 10">CBS 83496</strain>
    </source>
</reference>
<dbReference type="GeneID" id="27339251"/>
<evidence type="ECO:0008006" key="11">
    <source>
        <dbReference type="Google" id="ProtNLM"/>
    </source>
</evidence>
<comment type="cofactor">
    <cofactor evidence="1">
        <name>Fe cation</name>
        <dbReference type="ChEBI" id="CHEBI:24875"/>
    </cofactor>
</comment>
<proteinExistence type="inferred from homology"/>
<dbReference type="Pfam" id="PF05721">
    <property type="entry name" value="PhyH"/>
    <property type="match status" value="1"/>
</dbReference>
<organism evidence="9 10">
    <name type="scientific">Cladophialophora immunda</name>
    <dbReference type="NCBI Taxonomy" id="569365"/>
    <lineage>
        <taxon>Eukaryota</taxon>
        <taxon>Fungi</taxon>
        <taxon>Dikarya</taxon>
        <taxon>Ascomycota</taxon>
        <taxon>Pezizomycotina</taxon>
        <taxon>Eurotiomycetes</taxon>
        <taxon>Chaetothyriomycetidae</taxon>
        <taxon>Chaetothyriales</taxon>
        <taxon>Herpotrichiellaceae</taxon>
        <taxon>Cladophialophora</taxon>
    </lineage>
</organism>